<gene>
    <name evidence="2" type="ORF">MATL_G00092110</name>
</gene>
<feature type="transmembrane region" description="Helical" evidence="1">
    <location>
        <begin position="33"/>
        <end position="53"/>
    </location>
</feature>
<name>A0A9D3TBM9_MEGAT</name>
<keyword evidence="1" id="KW-0812">Transmembrane</keyword>
<reference evidence="2" key="1">
    <citation type="submission" date="2021-01" db="EMBL/GenBank/DDBJ databases">
        <authorList>
            <person name="Zahm M."/>
            <person name="Roques C."/>
            <person name="Cabau C."/>
            <person name="Klopp C."/>
            <person name="Donnadieu C."/>
            <person name="Jouanno E."/>
            <person name="Lampietro C."/>
            <person name="Louis A."/>
            <person name="Herpin A."/>
            <person name="Echchiki A."/>
            <person name="Berthelot C."/>
            <person name="Parey E."/>
            <person name="Roest-Crollius H."/>
            <person name="Braasch I."/>
            <person name="Postlethwait J."/>
            <person name="Bobe J."/>
            <person name="Montfort J."/>
            <person name="Bouchez O."/>
            <person name="Begum T."/>
            <person name="Mejri S."/>
            <person name="Adams A."/>
            <person name="Chen W.-J."/>
            <person name="Guiguen Y."/>
        </authorList>
    </citation>
    <scope>NUCLEOTIDE SEQUENCE</scope>
    <source>
        <strain evidence="2">YG-15Mar2019-1</strain>
        <tissue evidence="2">Brain</tissue>
    </source>
</reference>
<organism evidence="2 3">
    <name type="scientific">Megalops atlanticus</name>
    <name type="common">Tarpon</name>
    <name type="synonym">Clupea gigantea</name>
    <dbReference type="NCBI Taxonomy" id="7932"/>
    <lineage>
        <taxon>Eukaryota</taxon>
        <taxon>Metazoa</taxon>
        <taxon>Chordata</taxon>
        <taxon>Craniata</taxon>
        <taxon>Vertebrata</taxon>
        <taxon>Euteleostomi</taxon>
        <taxon>Actinopterygii</taxon>
        <taxon>Neopterygii</taxon>
        <taxon>Teleostei</taxon>
        <taxon>Elopiformes</taxon>
        <taxon>Megalopidae</taxon>
        <taxon>Megalops</taxon>
    </lineage>
</organism>
<dbReference type="Proteomes" id="UP001046870">
    <property type="component" value="Chromosome 6"/>
</dbReference>
<dbReference type="EMBL" id="JAFDVH010000006">
    <property type="protein sequence ID" value="KAG7477247.1"/>
    <property type="molecule type" value="Genomic_DNA"/>
</dbReference>
<keyword evidence="1" id="KW-0472">Membrane</keyword>
<evidence type="ECO:0000256" key="1">
    <source>
        <dbReference type="SAM" id="Phobius"/>
    </source>
</evidence>
<keyword evidence="1" id="KW-1133">Transmembrane helix</keyword>
<protein>
    <submittedName>
        <fullName evidence="2">Uncharacterized protein</fullName>
    </submittedName>
</protein>
<accession>A0A9D3TBM9</accession>
<dbReference type="AlphaFoldDB" id="A0A9D3TBM9"/>
<proteinExistence type="predicted"/>
<evidence type="ECO:0000313" key="3">
    <source>
        <dbReference type="Proteomes" id="UP001046870"/>
    </source>
</evidence>
<comment type="caution">
    <text evidence="2">The sequence shown here is derived from an EMBL/GenBank/DDBJ whole genome shotgun (WGS) entry which is preliminary data.</text>
</comment>
<evidence type="ECO:0000313" key="2">
    <source>
        <dbReference type="EMBL" id="KAG7477247.1"/>
    </source>
</evidence>
<keyword evidence="3" id="KW-1185">Reference proteome</keyword>
<sequence length="89" mass="9855">MSLALTEQCPECGNLAHCLYDKGPLLRNRGSPLWRIGMVVSCALYACCALLMLKYESLALQSVLMTLQNSMEKISGFVIDQLRMVSKLA</sequence>